<evidence type="ECO:0000259" key="2">
    <source>
        <dbReference type="Pfam" id="PF05368"/>
    </source>
</evidence>
<dbReference type="RefSeq" id="XP_025379822.1">
    <property type="nucleotide sequence ID" value="XM_025520205.1"/>
</dbReference>
<dbReference type="PANTHER" id="PTHR47129:SF1">
    <property type="entry name" value="NMRA-LIKE DOMAIN-CONTAINING PROTEIN"/>
    <property type="match status" value="1"/>
</dbReference>
<evidence type="ECO:0000313" key="3">
    <source>
        <dbReference type="EMBL" id="PWN92624.1"/>
    </source>
</evidence>
<dbReference type="AlphaFoldDB" id="A0A316YV13"/>
<dbReference type="Pfam" id="PF05368">
    <property type="entry name" value="NmrA"/>
    <property type="match status" value="1"/>
</dbReference>
<accession>A0A316YV13</accession>
<feature type="domain" description="NmrA-like" evidence="2">
    <location>
        <begin position="3"/>
        <end position="167"/>
    </location>
</feature>
<feature type="region of interest" description="Disordered" evidence="1">
    <location>
        <begin position="291"/>
        <end position="312"/>
    </location>
</feature>
<gene>
    <name evidence="3" type="ORF">FA10DRAFT_263395</name>
</gene>
<dbReference type="Proteomes" id="UP000245768">
    <property type="component" value="Unassembled WGS sequence"/>
</dbReference>
<dbReference type="PANTHER" id="PTHR47129">
    <property type="entry name" value="QUINONE OXIDOREDUCTASE 2"/>
    <property type="match status" value="1"/>
</dbReference>
<name>A0A316YV13_9BASI</name>
<dbReference type="SUPFAM" id="SSF51735">
    <property type="entry name" value="NAD(P)-binding Rossmann-fold domains"/>
    <property type="match status" value="1"/>
</dbReference>
<reference evidence="3 4" key="1">
    <citation type="journal article" date="2018" name="Mol. Biol. Evol.">
        <title>Broad Genomic Sampling Reveals a Smut Pathogenic Ancestry of the Fungal Clade Ustilaginomycotina.</title>
        <authorList>
            <person name="Kijpornyongpan T."/>
            <person name="Mondo S.J."/>
            <person name="Barry K."/>
            <person name="Sandor L."/>
            <person name="Lee J."/>
            <person name="Lipzen A."/>
            <person name="Pangilinan J."/>
            <person name="LaButti K."/>
            <person name="Hainaut M."/>
            <person name="Henrissat B."/>
            <person name="Grigoriev I.V."/>
            <person name="Spatafora J.W."/>
            <person name="Aime M.C."/>
        </authorList>
    </citation>
    <scope>NUCLEOTIDE SEQUENCE [LARGE SCALE GENOMIC DNA]</scope>
    <source>
        <strain evidence="3 4">MCA 4198</strain>
    </source>
</reference>
<dbReference type="InterPro" id="IPR008030">
    <property type="entry name" value="NmrA-like"/>
</dbReference>
<protein>
    <submittedName>
        <fullName evidence="3">NAD(P)-binding protein</fullName>
    </submittedName>
</protein>
<dbReference type="Gene3D" id="3.40.50.720">
    <property type="entry name" value="NAD(P)-binding Rossmann-like Domain"/>
    <property type="match status" value="1"/>
</dbReference>
<dbReference type="EMBL" id="KZ819634">
    <property type="protein sequence ID" value="PWN92624.1"/>
    <property type="molecule type" value="Genomic_DNA"/>
</dbReference>
<keyword evidence="4" id="KW-1185">Reference proteome</keyword>
<dbReference type="STRING" id="215250.A0A316YV13"/>
<dbReference type="GeneID" id="37042121"/>
<dbReference type="InParanoid" id="A0A316YV13"/>
<sequence>MLALTAATGKIGGAVLDALLDYGLVPADQLKVLTSSPPESPRVQKLVERGLKVHHARYQDGPAFGQALGRGDTLFLVSTPEIELDFNDAPLGNGREGRHFSAIDAAVAAGVDRIVYTSLAFKDGSQAGVMRAHFRTESYLRDLHSQGKLRSYTIVREGLYSESWPLYVGHYRGGDDDDDERKDVVVAGDGPISWTSIADLGLATALVLTEAADRFREETVFLSQQRALPLGHIAATLGCSLKTTPPDEYVQHYVQTRGMDRAMLEWWVSTYPSLPDGLCHIQESPLEELLSSKGRSPQSFEDIFGKMRSKQT</sequence>
<dbReference type="OrthoDB" id="419598at2759"/>
<evidence type="ECO:0000313" key="4">
    <source>
        <dbReference type="Proteomes" id="UP000245768"/>
    </source>
</evidence>
<proteinExistence type="predicted"/>
<dbReference type="InterPro" id="IPR052718">
    <property type="entry name" value="NmrA-type_oxidoreductase"/>
</dbReference>
<organism evidence="3 4">
    <name type="scientific">Acaromyces ingoldii</name>
    <dbReference type="NCBI Taxonomy" id="215250"/>
    <lineage>
        <taxon>Eukaryota</taxon>
        <taxon>Fungi</taxon>
        <taxon>Dikarya</taxon>
        <taxon>Basidiomycota</taxon>
        <taxon>Ustilaginomycotina</taxon>
        <taxon>Exobasidiomycetes</taxon>
        <taxon>Exobasidiales</taxon>
        <taxon>Cryptobasidiaceae</taxon>
        <taxon>Acaromyces</taxon>
    </lineage>
</organism>
<dbReference type="InterPro" id="IPR036291">
    <property type="entry name" value="NAD(P)-bd_dom_sf"/>
</dbReference>
<evidence type="ECO:0000256" key="1">
    <source>
        <dbReference type="SAM" id="MobiDB-lite"/>
    </source>
</evidence>
<dbReference type="Gene3D" id="3.90.25.10">
    <property type="entry name" value="UDP-galactose 4-epimerase, domain 1"/>
    <property type="match status" value="1"/>
</dbReference>